<comment type="subcellular location">
    <subcellularLocation>
        <location evidence="1">Secreted</location>
    </subcellularLocation>
</comment>
<keyword evidence="4" id="KW-1133">Transmembrane helix</keyword>
<protein>
    <recommendedName>
        <fullName evidence="5">Lipase domain-containing protein</fullName>
    </recommendedName>
</protein>
<dbReference type="RefSeq" id="YP_010790703.1">
    <property type="nucleotide sequence ID" value="NC_075452.1"/>
</dbReference>
<keyword evidence="4" id="KW-0472">Membrane</keyword>
<dbReference type="InterPro" id="IPR013818">
    <property type="entry name" value="Lipase"/>
</dbReference>
<dbReference type="InterPro" id="IPR029058">
    <property type="entry name" value="AB_hydrolase_fold"/>
</dbReference>
<sequence length="682" mass="76684">MGDEHAEANSLAWFNPISKDFYRFKASEGVYAAMSSAGVFDDGRVREIVLLVHGWQAQVSVTSLFERVLRMHQTVTPRTAVLLLEWDEQGAKHEKYADAAAASVRINLKHFLKDINPNVSKLHCVGHSIGAHACAAICRQYVKLTNDTCARILGLDPAAPLFSNTSPGFLRFSRLSRHDAKYVALLSTNRMQMGLGSADGDEFLSTNLYGHRSEACINGTFHETLCITGYYGQEACMRLKVETANGTMLWEGARLSAHTCDHLIAVIYFVKFLDVRSSPAVFRKMRMSFNHPDGFIPSVWSSYVTSRDYTYDTFYDTETVWYSFIVTNRSASVASSHTLDPGNIVLVVTPKGVPAIISDAVNTQHTTLGGYRFTLGTGFFSYRQVRFLYINSPTKPYIVRLLRGNGYNGKRFNASTMAPMTSFEVSFFTCSLASAVNASYPLYFCLNTNNSVYVPHYRSQLNVTDLSTVVPPTRGCLPFDVELPDLLVIRREVTPLPYGTEIRLRLDFPVFARTRVTLEDEVKNYTLMTFWDRCRDEEPSYLQFSVEMDKKASFRFFKMGNYTVRVYTPYDVTEYPVRVTGVSDDLPDFDGSGMGLDLLRDGGELRGEGGVPPHTYIPVIVAVVCIVAVLVVVGLRFYLRPRKLTLPEALTFNGRFMYRSKDDDWGDDRQVEGESSRLETDG</sequence>
<proteinExistence type="inferred from homology"/>
<dbReference type="Proteomes" id="UP000319520">
    <property type="component" value="Segment"/>
</dbReference>
<keyword evidence="7" id="KW-1185">Reference proteome</keyword>
<dbReference type="GO" id="GO:0016042">
    <property type="term" value="P:lipid catabolic process"/>
    <property type="evidence" value="ECO:0007669"/>
    <property type="project" value="TreeGrafter"/>
</dbReference>
<evidence type="ECO:0000313" key="6">
    <source>
        <dbReference type="EMBL" id="AXB73047.1"/>
    </source>
</evidence>
<comment type="similarity">
    <text evidence="2">Belongs to the AB hydrolase superfamily. Lipase family.</text>
</comment>
<dbReference type="SUPFAM" id="SSF53474">
    <property type="entry name" value="alpha/beta-Hydrolases"/>
    <property type="match status" value="1"/>
</dbReference>
<keyword evidence="4" id="KW-0812">Transmembrane</keyword>
<evidence type="ECO:0000313" key="7">
    <source>
        <dbReference type="Proteomes" id="UP000319520"/>
    </source>
</evidence>
<reference evidence="6 7" key="1">
    <citation type="submission" date="2018-07" db="EMBL/GenBank/DDBJ databases">
        <title>Complete genome sequence of a Psittacine Adenovirus-1 identified from a Poicephalus senegalus in Italy.</title>
        <authorList>
            <person name="Milani A."/>
            <person name="Zamperin G."/>
            <person name="Fusaro A."/>
            <person name="Monne I."/>
        </authorList>
    </citation>
    <scope>NUCLEOTIDE SEQUENCE [LARGE SCALE GENOMIC DNA]</scope>
    <source>
        <strain evidence="6">18VIR149_ITA_2018</strain>
    </source>
</reference>
<organism evidence="6 7">
    <name type="scientific">Psittacine adenovirus 1</name>
    <dbReference type="NCBI Taxonomy" id="318592"/>
    <lineage>
        <taxon>Viruses</taxon>
        <taxon>Varidnaviria</taxon>
        <taxon>Bamfordvirae</taxon>
        <taxon>Preplasmiviricota</taxon>
        <taxon>Polisuviricotina</taxon>
        <taxon>Pharingeaviricetes</taxon>
        <taxon>Rowavirales</taxon>
        <taxon>Adenoviridae</taxon>
        <taxon>Aviadenovirus</taxon>
        <taxon>Aviadenovirus senegalense</taxon>
        <taxon>Psittacine aviadenovirus C</taxon>
    </lineage>
</organism>
<dbReference type="PANTHER" id="PTHR11610:SF173">
    <property type="entry name" value="LIPASE DOMAIN-CONTAINING PROTEIN-RELATED"/>
    <property type="match status" value="1"/>
</dbReference>
<dbReference type="Gene3D" id="3.40.50.1820">
    <property type="entry name" value="alpha/beta hydrolase"/>
    <property type="match status" value="1"/>
</dbReference>
<dbReference type="PANTHER" id="PTHR11610">
    <property type="entry name" value="LIPASE"/>
    <property type="match status" value="1"/>
</dbReference>
<name>A0A2Z5E059_9ADEN</name>
<evidence type="ECO:0000259" key="5">
    <source>
        <dbReference type="Pfam" id="PF00151"/>
    </source>
</evidence>
<dbReference type="InterPro" id="IPR000734">
    <property type="entry name" value="TAG_lipase"/>
</dbReference>
<evidence type="ECO:0000256" key="4">
    <source>
        <dbReference type="SAM" id="Phobius"/>
    </source>
</evidence>
<keyword evidence="3" id="KW-0964">Secreted</keyword>
<accession>A0A2Z5E059</accession>
<evidence type="ECO:0000256" key="3">
    <source>
        <dbReference type="ARBA" id="ARBA00022525"/>
    </source>
</evidence>
<dbReference type="GeneID" id="80528112"/>
<feature type="transmembrane region" description="Helical" evidence="4">
    <location>
        <begin position="616"/>
        <end position="639"/>
    </location>
</feature>
<feature type="domain" description="Lipase" evidence="5">
    <location>
        <begin position="46"/>
        <end position="196"/>
    </location>
</feature>
<dbReference type="GO" id="GO:0005615">
    <property type="term" value="C:extracellular space"/>
    <property type="evidence" value="ECO:0007669"/>
    <property type="project" value="TreeGrafter"/>
</dbReference>
<dbReference type="Pfam" id="PF00151">
    <property type="entry name" value="Lipase"/>
    <property type="match status" value="1"/>
</dbReference>
<dbReference type="EMBL" id="MH580295">
    <property type="protein sequence ID" value="AXB73047.1"/>
    <property type="molecule type" value="Genomic_DNA"/>
</dbReference>
<dbReference type="GO" id="GO:0016298">
    <property type="term" value="F:lipase activity"/>
    <property type="evidence" value="ECO:0007669"/>
    <property type="project" value="InterPro"/>
</dbReference>
<evidence type="ECO:0000256" key="1">
    <source>
        <dbReference type="ARBA" id="ARBA00004613"/>
    </source>
</evidence>
<dbReference type="KEGG" id="vg:80528112"/>
<evidence type="ECO:0000256" key="2">
    <source>
        <dbReference type="ARBA" id="ARBA00010701"/>
    </source>
</evidence>